<dbReference type="Proteomes" id="UP000472263">
    <property type="component" value="Chromosome 5"/>
</dbReference>
<evidence type="ECO:0000259" key="2">
    <source>
        <dbReference type="Pfam" id="PF04664"/>
    </source>
</evidence>
<organism evidence="3 4">
    <name type="scientific">Myripristis murdjan</name>
    <name type="common">pinecone soldierfish</name>
    <dbReference type="NCBI Taxonomy" id="586833"/>
    <lineage>
        <taxon>Eukaryota</taxon>
        <taxon>Metazoa</taxon>
        <taxon>Chordata</taxon>
        <taxon>Craniata</taxon>
        <taxon>Vertebrata</taxon>
        <taxon>Euteleostomi</taxon>
        <taxon>Actinopterygii</taxon>
        <taxon>Neopterygii</taxon>
        <taxon>Teleostei</taxon>
        <taxon>Neoteleostei</taxon>
        <taxon>Acanthomorphata</taxon>
        <taxon>Holocentriformes</taxon>
        <taxon>Holocentridae</taxon>
        <taxon>Myripristis</taxon>
    </lineage>
</organism>
<dbReference type="InParanoid" id="A0A667ZLY0"/>
<comment type="similarity">
    <text evidence="1">Belongs to the opioid growth factor receptor family.</text>
</comment>
<dbReference type="GO" id="GO:0140625">
    <property type="term" value="F:opioid growth factor receptor activity"/>
    <property type="evidence" value="ECO:0007669"/>
    <property type="project" value="InterPro"/>
</dbReference>
<proteinExistence type="inferred from homology"/>
<dbReference type="InterPro" id="IPR039574">
    <property type="entry name" value="OGFr"/>
</dbReference>
<sequence>NAAKDMQNYRHDYPVTQTERSYIVFRNERKNVKIFFSNKHLIIKHFFFSQRLFPLQEKGVNYQASELTEEEIEVTFQKLLTVIMNLLESYKLMLDFYGIELCSVETGEVKRAPNWKERFYNLNHNTHNNLRITRILKCLGTLGFTHYQVPLVRFFLEETLIHGELPNVKQSALNYFMFAVRDKKKRRRLVKFAYMNYDCKDEFVWCPKKIQMMWSKKTGFPYSSRPMGIMTQQGDDGTYHHDVRSQNVYHHDGSTARVTSTADPESSLYQKESTVPVTSPWYKQSTNQTNRHVDSPAKAQSPDSLADLDQLNGTSCIFSCRCLSVARCPCSRFVDFWVGIFFTLRSLVEEKCAVL</sequence>
<evidence type="ECO:0000313" key="4">
    <source>
        <dbReference type="Proteomes" id="UP000472263"/>
    </source>
</evidence>
<protein>
    <submittedName>
        <fullName evidence="3">Opioid growth factor receptor 2</fullName>
    </submittedName>
</protein>
<accession>A0A667ZLY0</accession>
<feature type="domain" description="Opioid growth factor receptor (OGFr) conserved" evidence="2">
    <location>
        <begin position="46"/>
        <end position="209"/>
    </location>
</feature>
<dbReference type="AlphaFoldDB" id="A0A667ZLY0"/>
<evidence type="ECO:0000256" key="1">
    <source>
        <dbReference type="ARBA" id="ARBA00010365"/>
    </source>
</evidence>
<dbReference type="GeneTree" id="ENSGT00390000018730"/>
<dbReference type="Pfam" id="PF04664">
    <property type="entry name" value="OGFr_N"/>
    <property type="match status" value="1"/>
</dbReference>
<dbReference type="GO" id="GO:0016020">
    <property type="term" value="C:membrane"/>
    <property type="evidence" value="ECO:0007669"/>
    <property type="project" value="InterPro"/>
</dbReference>
<dbReference type="Ensembl" id="ENSMMDT00005044814.1">
    <property type="protein sequence ID" value="ENSMMDP00005043935.1"/>
    <property type="gene ID" value="ENSMMDG00005020184.1"/>
</dbReference>
<name>A0A667ZLY0_9TELE</name>
<reference evidence="3" key="2">
    <citation type="submission" date="2025-08" db="UniProtKB">
        <authorList>
            <consortium name="Ensembl"/>
        </authorList>
    </citation>
    <scope>IDENTIFICATION</scope>
</reference>
<evidence type="ECO:0000313" key="3">
    <source>
        <dbReference type="Ensembl" id="ENSMMDP00005043935.1"/>
    </source>
</evidence>
<keyword evidence="4" id="KW-1185">Reference proteome</keyword>
<dbReference type="PANTHER" id="PTHR14015:SF1">
    <property type="entry name" value="OPIOID GROWTH FACTOR RECEPTOR"/>
    <property type="match status" value="1"/>
</dbReference>
<dbReference type="PANTHER" id="PTHR14015">
    <property type="entry name" value="OPIOID GROWTH FACTOR RECEPTOR OGFR ZETA-TYPE OPIOID RECEPTOR"/>
    <property type="match status" value="1"/>
</dbReference>
<reference evidence="3" key="3">
    <citation type="submission" date="2025-09" db="UniProtKB">
        <authorList>
            <consortium name="Ensembl"/>
        </authorList>
    </citation>
    <scope>IDENTIFICATION</scope>
</reference>
<reference evidence="3" key="1">
    <citation type="submission" date="2019-06" db="EMBL/GenBank/DDBJ databases">
        <authorList>
            <consortium name="Wellcome Sanger Institute Data Sharing"/>
        </authorList>
    </citation>
    <scope>NUCLEOTIDE SEQUENCE [LARGE SCALE GENOMIC DNA]</scope>
</reference>
<dbReference type="InterPro" id="IPR006757">
    <property type="entry name" value="OGF_rcpt"/>
</dbReference>